<dbReference type="Gene3D" id="1.10.12.10">
    <property type="entry name" value="Lyase 2-enoyl-coa Hydratase, Chain A, domain 2"/>
    <property type="match status" value="1"/>
</dbReference>
<evidence type="ECO:0000256" key="5">
    <source>
        <dbReference type="ARBA" id="ARBA00023235"/>
    </source>
</evidence>
<evidence type="ECO:0000256" key="6">
    <source>
        <dbReference type="RuleBase" id="RU003707"/>
    </source>
</evidence>
<keyword evidence="3" id="KW-0276">Fatty acid metabolism</keyword>
<sequence length="277" mass="29886">MTYSSAQLIRCEFPAEHVLLLAMNRPPVNAYSDQLARELQLHLETASSDPDVRVVVLSSDVEKGFTAGLDLFATGTLSHKSADAARTALHIRQRCVSAIQACDKPVIAAVHGICFGAGLDLISACDVRLCAEGTVFSIKEVDIGLAADIGSLQRLPRVTSNASLLYELALTARTFGPAEAEKLGLVSRTVTGKGFERVRHEAIELAKVVASKSPVATLSTKHLLNYSREHTVQEGLQYTQAWNMGMVQANDVTAAIQGFTMKKPPVFEPLSEKKAKL</sequence>
<reference evidence="7 8" key="1">
    <citation type="submission" date="2020-11" db="EMBL/GenBank/DDBJ databases">
        <title>Kefir isolates.</title>
        <authorList>
            <person name="Marcisauskas S."/>
            <person name="Kim Y."/>
            <person name="Blasche S."/>
        </authorList>
    </citation>
    <scope>NUCLEOTIDE SEQUENCE [LARGE SCALE GENOMIC DNA]</scope>
    <source>
        <strain evidence="7 8">KR</strain>
    </source>
</reference>
<evidence type="ECO:0000313" key="8">
    <source>
        <dbReference type="Proteomes" id="UP000777482"/>
    </source>
</evidence>
<keyword evidence="5" id="KW-0413">Isomerase</keyword>
<accession>A0A9P7B2Q5</accession>
<gene>
    <name evidence="7" type="ORF">C6P46_001143</name>
</gene>
<dbReference type="InterPro" id="IPR018376">
    <property type="entry name" value="Enoyl-CoA_hyd/isom_CS"/>
</dbReference>
<evidence type="ECO:0000313" key="7">
    <source>
        <dbReference type="EMBL" id="KAG0655151.1"/>
    </source>
</evidence>
<dbReference type="AlphaFoldDB" id="A0A9P7B2Q5"/>
<comment type="caution">
    <text evidence="7">The sequence shown here is derived from an EMBL/GenBank/DDBJ whole genome shotgun (WGS) entry which is preliminary data.</text>
</comment>
<evidence type="ECO:0000256" key="4">
    <source>
        <dbReference type="ARBA" id="ARBA00023098"/>
    </source>
</evidence>
<organism evidence="7 8">
    <name type="scientific">Rhodotorula mucilaginosa</name>
    <name type="common">Yeast</name>
    <name type="synonym">Rhodotorula rubra</name>
    <dbReference type="NCBI Taxonomy" id="5537"/>
    <lineage>
        <taxon>Eukaryota</taxon>
        <taxon>Fungi</taxon>
        <taxon>Dikarya</taxon>
        <taxon>Basidiomycota</taxon>
        <taxon>Pucciniomycotina</taxon>
        <taxon>Microbotryomycetes</taxon>
        <taxon>Sporidiobolales</taxon>
        <taxon>Sporidiobolaceae</taxon>
        <taxon>Rhodotorula</taxon>
    </lineage>
</organism>
<protein>
    <recommendedName>
        <fullName evidence="9">ClpP/crotonase</fullName>
    </recommendedName>
</protein>
<dbReference type="Gene3D" id="3.90.226.10">
    <property type="entry name" value="2-enoyl-CoA Hydratase, Chain A, domain 1"/>
    <property type="match status" value="1"/>
</dbReference>
<evidence type="ECO:0000256" key="2">
    <source>
        <dbReference type="ARBA" id="ARBA00005254"/>
    </source>
</evidence>
<dbReference type="OrthoDB" id="14970at2759"/>
<dbReference type="EMBL" id="PUHQ01000128">
    <property type="protein sequence ID" value="KAG0655151.1"/>
    <property type="molecule type" value="Genomic_DNA"/>
</dbReference>
<dbReference type="FunFam" id="1.10.12.10:FF:000004">
    <property type="entry name" value="Delta3,5-delta2,4-dienoyl-CoA isomerase"/>
    <property type="match status" value="1"/>
</dbReference>
<dbReference type="Proteomes" id="UP000777482">
    <property type="component" value="Unassembled WGS sequence"/>
</dbReference>
<evidence type="ECO:0008006" key="9">
    <source>
        <dbReference type="Google" id="ProtNLM"/>
    </source>
</evidence>
<comment type="pathway">
    <text evidence="1">Lipid metabolism; fatty acid beta-oxidation.</text>
</comment>
<dbReference type="InterPro" id="IPR001753">
    <property type="entry name" value="Enoyl-CoA_hydra/iso"/>
</dbReference>
<evidence type="ECO:0000256" key="3">
    <source>
        <dbReference type="ARBA" id="ARBA00022832"/>
    </source>
</evidence>
<evidence type="ECO:0000256" key="1">
    <source>
        <dbReference type="ARBA" id="ARBA00005005"/>
    </source>
</evidence>
<comment type="similarity">
    <text evidence="2 6">Belongs to the enoyl-CoA hydratase/isomerase family.</text>
</comment>
<dbReference type="PANTHER" id="PTHR43149">
    <property type="entry name" value="ENOYL-COA HYDRATASE"/>
    <property type="match status" value="1"/>
</dbReference>
<name>A0A9P7B2Q5_RHOMI</name>
<dbReference type="Pfam" id="PF00378">
    <property type="entry name" value="ECH_1"/>
    <property type="match status" value="1"/>
</dbReference>
<dbReference type="PANTHER" id="PTHR43149:SF1">
    <property type="entry name" value="DELTA(3,5)-DELTA(2,4)-DIENOYL-COA ISOMERASE, MITOCHONDRIAL"/>
    <property type="match status" value="1"/>
</dbReference>
<dbReference type="InterPro" id="IPR029045">
    <property type="entry name" value="ClpP/crotonase-like_dom_sf"/>
</dbReference>
<dbReference type="GO" id="GO:0051750">
    <property type="term" value="F:delta(3,5)-delta(2,4)-dienoyl-CoA isomerase activity"/>
    <property type="evidence" value="ECO:0007669"/>
    <property type="project" value="TreeGrafter"/>
</dbReference>
<dbReference type="GO" id="GO:0005739">
    <property type="term" value="C:mitochondrion"/>
    <property type="evidence" value="ECO:0007669"/>
    <property type="project" value="TreeGrafter"/>
</dbReference>
<proteinExistence type="inferred from homology"/>
<keyword evidence="8" id="KW-1185">Reference proteome</keyword>
<dbReference type="InterPro" id="IPR014748">
    <property type="entry name" value="Enoyl-CoA_hydra_C"/>
</dbReference>
<dbReference type="InterPro" id="IPR045002">
    <property type="entry name" value="Ech1-like"/>
</dbReference>
<dbReference type="PROSITE" id="PS00166">
    <property type="entry name" value="ENOYL_COA_HYDRATASE"/>
    <property type="match status" value="1"/>
</dbReference>
<dbReference type="GO" id="GO:0006631">
    <property type="term" value="P:fatty acid metabolic process"/>
    <property type="evidence" value="ECO:0007669"/>
    <property type="project" value="UniProtKB-KW"/>
</dbReference>
<dbReference type="SUPFAM" id="SSF52096">
    <property type="entry name" value="ClpP/crotonase"/>
    <property type="match status" value="1"/>
</dbReference>
<keyword evidence="4" id="KW-0443">Lipid metabolism</keyword>
<dbReference type="CDD" id="cd06558">
    <property type="entry name" value="crotonase-like"/>
    <property type="match status" value="1"/>
</dbReference>